<accession>A0ABS2GER1</accession>
<keyword evidence="1" id="KW-0808">Transferase</keyword>
<feature type="domain" description="Rhodanese" evidence="3">
    <location>
        <begin position="15"/>
        <end position="125"/>
    </location>
</feature>
<comment type="caution">
    <text evidence="4">The sequence shown here is derived from an EMBL/GenBank/DDBJ whole genome shotgun (WGS) entry which is preliminary data.</text>
</comment>
<protein>
    <submittedName>
        <fullName evidence="4">Sulfurtransferase</fullName>
    </submittedName>
</protein>
<dbReference type="PROSITE" id="PS50206">
    <property type="entry name" value="RHODANESE_3"/>
    <property type="match status" value="2"/>
</dbReference>
<dbReference type="InterPro" id="IPR045078">
    <property type="entry name" value="TST/MPST-like"/>
</dbReference>
<gene>
    <name evidence="4" type="ORF">H6A01_04870</name>
</gene>
<organism evidence="4 5">
    <name type="scientific">Veillonella magna</name>
    <dbReference type="NCBI Taxonomy" id="464322"/>
    <lineage>
        <taxon>Bacteria</taxon>
        <taxon>Bacillati</taxon>
        <taxon>Bacillota</taxon>
        <taxon>Negativicutes</taxon>
        <taxon>Veillonellales</taxon>
        <taxon>Veillonellaceae</taxon>
        <taxon>Veillonella</taxon>
    </lineage>
</organism>
<dbReference type="PANTHER" id="PTHR11364:SF27">
    <property type="entry name" value="SULFURTRANSFERASE"/>
    <property type="match status" value="1"/>
</dbReference>
<evidence type="ECO:0000313" key="4">
    <source>
        <dbReference type="EMBL" id="MBM6912654.1"/>
    </source>
</evidence>
<dbReference type="RefSeq" id="WP_205087747.1">
    <property type="nucleotide sequence ID" value="NZ_JACJLA010000007.1"/>
</dbReference>
<name>A0ABS2GER1_9FIRM</name>
<feature type="domain" description="Rhodanese" evidence="3">
    <location>
        <begin position="156"/>
        <end position="265"/>
    </location>
</feature>
<evidence type="ECO:0000256" key="1">
    <source>
        <dbReference type="ARBA" id="ARBA00022679"/>
    </source>
</evidence>
<dbReference type="InterPro" id="IPR001763">
    <property type="entry name" value="Rhodanese-like_dom"/>
</dbReference>
<dbReference type="SUPFAM" id="SSF52821">
    <property type="entry name" value="Rhodanese/Cell cycle control phosphatase"/>
    <property type="match status" value="2"/>
</dbReference>
<dbReference type="CDD" id="cd01449">
    <property type="entry name" value="TST_Repeat_2"/>
    <property type="match status" value="1"/>
</dbReference>
<dbReference type="CDD" id="cd01448">
    <property type="entry name" value="TST_Repeat_1"/>
    <property type="match status" value="1"/>
</dbReference>
<dbReference type="SMART" id="SM00450">
    <property type="entry name" value="RHOD"/>
    <property type="match status" value="2"/>
</dbReference>
<evidence type="ECO:0000313" key="5">
    <source>
        <dbReference type="Proteomes" id="UP000707138"/>
    </source>
</evidence>
<sequence length="273" mass="30336">MKNFITPKELHTLQAQGNLVIIDVRGKGPYEAGHIEGALALDVERDLTKPVEAHGGRHPLPTKDNFAETLRRLGLTITSTVVIYDDWMTGVGRLWWMLRYAGIENVKVLAGGIGRWQREGYPLTQAVTPNPAPSSFVPQWRENWLVSHDEVVALTASQEKILVDVRAPERYRGEVEPLDPVAGHIPTAINIYYELPYTADGLKPEAELREIFKPLLNSTKKTVLYCGSGITAPIEMLAVDELNIPVALYLGSFSDWISYENAVIATGTETMDD</sequence>
<dbReference type="Gene3D" id="3.40.250.10">
    <property type="entry name" value="Rhodanese-like domain"/>
    <property type="match status" value="2"/>
</dbReference>
<dbReference type="InterPro" id="IPR036873">
    <property type="entry name" value="Rhodanese-like_dom_sf"/>
</dbReference>
<keyword evidence="5" id="KW-1185">Reference proteome</keyword>
<dbReference type="Pfam" id="PF00581">
    <property type="entry name" value="Rhodanese"/>
    <property type="match status" value="2"/>
</dbReference>
<dbReference type="PANTHER" id="PTHR11364">
    <property type="entry name" value="THIOSULFATE SULFERTANSFERASE"/>
    <property type="match status" value="1"/>
</dbReference>
<dbReference type="EMBL" id="JACJLA010000007">
    <property type="protein sequence ID" value="MBM6912654.1"/>
    <property type="molecule type" value="Genomic_DNA"/>
</dbReference>
<proteinExistence type="predicted"/>
<dbReference type="Proteomes" id="UP000707138">
    <property type="component" value="Unassembled WGS sequence"/>
</dbReference>
<evidence type="ECO:0000259" key="3">
    <source>
        <dbReference type="PROSITE" id="PS50206"/>
    </source>
</evidence>
<reference evidence="4 5" key="1">
    <citation type="journal article" date="2021" name="Sci. Rep.">
        <title>The distribution of antibiotic resistance genes in chicken gut microbiota commensals.</title>
        <authorList>
            <person name="Juricova H."/>
            <person name="Matiasovicova J."/>
            <person name="Kubasova T."/>
            <person name="Cejkova D."/>
            <person name="Rychlik I."/>
        </authorList>
    </citation>
    <scope>NUCLEOTIDE SEQUENCE [LARGE SCALE GENOMIC DNA]</scope>
    <source>
        <strain evidence="4 5">An537</strain>
    </source>
</reference>
<keyword evidence="2" id="KW-0677">Repeat</keyword>
<evidence type="ECO:0000256" key="2">
    <source>
        <dbReference type="ARBA" id="ARBA00022737"/>
    </source>
</evidence>